<dbReference type="RefSeq" id="WP_209148535.1">
    <property type="nucleotide sequence ID" value="NZ_JAGHKP010000005.1"/>
</dbReference>
<organism evidence="13 14">
    <name type="scientific">Chitinophaga chungangae</name>
    <dbReference type="NCBI Taxonomy" id="2821488"/>
    <lineage>
        <taxon>Bacteria</taxon>
        <taxon>Pseudomonadati</taxon>
        <taxon>Bacteroidota</taxon>
        <taxon>Chitinophagia</taxon>
        <taxon>Chitinophagales</taxon>
        <taxon>Chitinophagaceae</taxon>
        <taxon>Chitinophaga</taxon>
    </lineage>
</organism>
<gene>
    <name evidence="13" type="ORF">J7I43_23980</name>
</gene>
<keyword evidence="4" id="KW-0808">Transferase</keyword>
<protein>
    <recommendedName>
        <fullName evidence="2">histidine kinase</fullName>
        <ecNumber evidence="2">2.7.13.3</ecNumber>
    </recommendedName>
</protein>
<evidence type="ECO:0000259" key="12">
    <source>
        <dbReference type="Pfam" id="PF07730"/>
    </source>
</evidence>
<feature type="chain" id="PRO_5046778099" description="histidine kinase" evidence="10">
    <location>
        <begin position="20"/>
        <end position="980"/>
    </location>
</feature>
<keyword evidence="14" id="KW-1185">Reference proteome</keyword>
<dbReference type="Gene3D" id="3.30.565.10">
    <property type="entry name" value="Histidine kinase-like ATPase, C-terminal domain"/>
    <property type="match status" value="1"/>
</dbReference>
<dbReference type="PANTHER" id="PTHR24421:SF10">
    <property type="entry name" value="NITRATE_NITRITE SENSOR PROTEIN NARQ"/>
    <property type="match status" value="1"/>
</dbReference>
<feature type="domain" description="Signal transduction histidine kinase subgroup 3 dimerisation and phosphoacceptor" evidence="12">
    <location>
        <begin position="789"/>
        <end position="844"/>
    </location>
</feature>
<evidence type="ECO:0000256" key="3">
    <source>
        <dbReference type="ARBA" id="ARBA00022553"/>
    </source>
</evidence>
<feature type="signal peptide" evidence="10">
    <location>
        <begin position="1"/>
        <end position="19"/>
    </location>
</feature>
<dbReference type="Gene3D" id="2.60.40.10">
    <property type="entry name" value="Immunoglobulins"/>
    <property type="match status" value="1"/>
</dbReference>
<proteinExistence type="predicted"/>
<evidence type="ECO:0000313" key="13">
    <source>
        <dbReference type="EMBL" id="MBO9155308.1"/>
    </source>
</evidence>
<evidence type="ECO:0000256" key="8">
    <source>
        <dbReference type="ARBA" id="ARBA00023012"/>
    </source>
</evidence>
<evidence type="ECO:0000256" key="9">
    <source>
        <dbReference type="SAM" id="Phobius"/>
    </source>
</evidence>
<dbReference type="InterPro" id="IPR015943">
    <property type="entry name" value="WD40/YVTN_repeat-like_dom_sf"/>
</dbReference>
<evidence type="ECO:0000259" key="11">
    <source>
        <dbReference type="Pfam" id="PF07495"/>
    </source>
</evidence>
<dbReference type="Proteomes" id="UP000679126">
    <property type="component" value="Unassembled WGS sequence"/>
</dbReference>
<evidence type="ECO:0000256" key="7">
    <source>
        <dbReference type="ARBA" id="ARBA00022840"/>
    </source>
</evidence>
<dbReference type="EMBL" id="JAGHKP010000005">
    <property type="protein sequence ID" value="MBO9155308.1"/>
    <property type="molecule type" value="Genomic_DNA"/>
</dbReference>
<keyword evidence="9" id="KW-0472">Membrane</keyword>
<keyword evidence="10" id="KW-0732">Signal</keyword>
<evidence type="ECO:0000256" key="2">
    <source>
        <dbReference type="ARBA" id="ARBA00012438"/>
    </source>
</evidence>
<keyword evidence="8" id="KW-0902">Two-component regulatory system</keyword>
<keyword evidence="3" id="KW-0597">Phosphoprotein</keyword>
<evidence type="ECO:0000256" key="1">
    <source>
        <dbReference type="ARBA" id="ARBA00000085"/>
    </source>
</evidence>
<keyword evidence="9" id="KW-1133">Transmembrane helix</keyword>
<feature type="transmembrane region" description="Helical" evidence="9">
    <location>
        <begin position="757"/>
        <end position="775"/>
    </location>
</feature>
<accession>A0ABS3YKU3</accession>
<reference evidence="14" key="1">
    <citation type="submission" date="2021-03" db="EMBL/GenBank/DDBJ databases">
        <title>Assistant Professor.</title>
        <authorList>
            <person name="Huq M.A."/>
        </authorList>
    </citation>
    <scope>NUCLEOTIDE SEQUENCE [LARGE SCALE GENOMIC DNA]</scope>
    <source>
        <strain evidence="14">MAH-28</strain>
    </source>
</reference>
<evidence type="ECO:0000256" key="5">
    <source>
        <dbReference type="ARBA" id="ARBA00022741"/>
    </source>
</evidence>
<evidence type="ECO:0000313" key="14">
    <source>
        <dbReference type="Proteomes" id="UP000679126"/>
    </source>
</evidence>
<dbReference type="SUPFAM" id="SSF50998">
    <property type="entry name" value="Quinoprotein alcohol dehydrogenase-like"/>
    <property type="match status" value="1"/>
</dbReference>
<feature type="domain" description="Two component regulator three Y" evidence="11">
    <location>
        <begin position="693"/>
        <end position="740"/>
    </location>
</feature>
<name>A0ABS3YKU3_9BACT</name>
<dbReference type="Pfam" id="PF07730">
    <property type="entry name" value="HisKA_3"/>
    <property type="match status" value="1"/>
</dbReference>
<dbReference type="PANTHER" id="PTHR24421">
    <property type="entry name" value="NITRATE/NITRITE SENSOR PROTEIN NARX-RELATED"/>
    <property type="match status" value="1"/>
</dbReference>
<dbReference type="Pfam" id="PF07495">
    <property type="entry name" value="Y_Y_Y"/>
    <property type="match status" value="1"/>
</dbReference>
<comment type="catalytic activity">
    <reaction evidence="1">
        <text>ATP + protein L-histidine = ADP + protein N-phospho-L-histidine.</text>
        <dbReference type="EC" id="2.7.13.3"/>
    </reaction>
</comment>
<dbReference type="InterPro" id="IPR036890">
    <property type="entry name" value="HATPase_C_sf"/>
</dbReference>
<keyword evidence="7" id="KW-0067">ATP-binding</keyword>
<keyword evidence="6" id="KW-0418">Kinase</keyword>
<dbReference type="Gene3D" id="2.130.10.10">
    <property type="entry name" value="YVTN repeat-like/Quinoprotein amine dehydrogenase"/>
    <property type="match status" value="2"/>
</dbReference>
<keyword evidence="5" id="KW-0547">Nucleotide-binding</keyword>
<dbReference type="Gene3D" id="1.20.5.1930">
    <property type="match status" value="1"/>
</dbReference>
<keyword evidence="9" id="KW-0812">Transmembrane</keyword>
<evidence type="ECO:0000256" key="4">
    <source>
        <dbReference type="ARBA" id="ARBA00022679"/>
    </source>
</evidence>
<sequence length="980" mass="109673">MTRTWIFCCLFLLPSLLHAHEGLRFRFLDLPASLRDVSITHVAEDRKGIIWFTTSSGLHRYDGNRLLTFDLFSKPAIISNAINCLLADGRDRIWAGSPNGLTMIDLHTWKAVSWQFHPGSKESLYVRIICEGKDGSIYVISNNGVLYRVSNGKLVTVADFRKLIPGPDVQLGAVFEPVDGELWALVNGRFAVLRGQKIVRFFPSADLKDAITDRVLFHKSGKVIFNVSNDGVYTGDIKTGKVSRWKHPLNDSLATQRKVSFFNLQNDNVGVYINKYGFIALDPETGQSMETEPEVLQHFTNAGMLMFPGRAEKTYFSFNKGIAVLEPVSTPFHNYLGTASSETVPYSVRCIYRRADSSWIIGNYRDGLTLLDEKTGRITPIAQRFIYTLLPWGKDSLLAGTEGDGLMWLDPSSLAFSPLRKDPAGGLTSQTRYVVSLYRENDSLAWVGTYSGLYLLNARKGRIVPVPGLYANKRIMTAKVFQVLAKGSLKYIATGAGLFIFDARSGKITRVPEGQPETGVYCLREVNDHIWAGTNGRGILVTDMQGKLTATIGTGNGLAGNAVYSVLLAGPYAVAGTDHGLSLVHTVTYAARNFSRLNKLPSNEFNHSAALQDGDKMYFGTINGFTAFDPNQLLAADTAQSFPLLYFTSFTTSSHRGQVQDYTLPYRTVKALRVPPRTEYFSLRFGGPDQEMRQLQYFYRLKDEDWKELGRQPEISFAGLDPGEYLVQLAARSSPGNATQTLLTMPLTVLPAWYQTWWFRTLALLFAVCAIWLVYRYRLRQLLREQQLRTKIAGDLHDEVGSSLTRIYFQADLLRMKEENAPALQKIADTSRDALTTMSDMVWSIDARFDTAADLVSRMRDYIVKLQQELELGCSFQVTGGYEDKPLSQIIRQNFFLIFKEAVNNAARYASEGAVNIHLHFGKRLELTVQNPCEEPPRSMGAYQGGQGLQHMKLRAGRMKGELETCAGKGAFKVRLSVPW</sequence>
<dbReference type="InterPro" id="IPR050482">
    <property type="entry name" value="Sensor_HK_TwoCompSys"/>
</dbReference>
<evidence type="ECO:0000256" key="10">
    <source>
        <dbReference type="SAM" id="SignalP"/>
    </source>
</evidence>
<dbReference type="InterPro" id="IPR011123">
    <property type="entry name" value="Y_Y_Y"/>
</dbReference>
<dbReference type="InterPro" id="IPR011712">
    <property type="entry name" value="Sig_transdc_His_kin_sub3_dim/P"/>
</dbReference>
<comment type="caution">
    <text evidence="13">The sequence shown here is derived from an EMBL/GenBank/DDBJ whole genome shotgun (WGS) entry which is preliminary data.</text>
</comment>
<dbReference type="EC" id="2.7.13.3" evidence="2"/>
<dbReference type="InterPro" id="IPR013783">
    <property type="entry name" value="Ig-like_fold"/>
</dbReference>
<evidence type="ECO:0000256" key="6">
    <source>
        <dbReference type="ARBA" id="ARBA00022777"/>
    </source>
</evidence>
<dbReference type="InterPro" id="IPR011047">
    <property type="entry name" value="Quinoprotein_ADH-like_sf"/>
</dbReference>